<dbReference type="PANTHER" id="PTHR37809">
    <property type="entry name" value="RIBOSOMAL PROTEIN S12 METHYLTHIOTRANSFERASE ACCESSORY FACTOR YCAO"/>
    <property type="match status" value="1"/>
</dbReference>
<dbReference type="RefSeq" id="WP_229698448.1">
    <property type="nucleotide sequence ID" value="NZ_BMMS01000012.1"/>
</dbReference>
<dbReference type="NCBIfam" id="TIGR03604">
    <property type="entry name" value="TOMM_cyclo_SagD"/>
    <property type="match status" value="1"/>
</dbReference>
<dbReference type="Proteomes" id="UP000641932">
    <property type="component" value="Unassembled WGS sequence"/>
</dbReference>
<dbReference type="Gene3D" id="3.30.160.660">
    <property type="match status" value="1"/>
</dbReference>
<reference evidence="2" key="2">
    <citation type="submission" date="2020-09" db="EMBL/GenBank/DDBJ databases">
        <authorList>
            <person name="Sun Q."/>
            <person name="Zhou Y."/>
        </authorList>
    </citation>
    <scope>NUCLEOTIDE SEQUENCE</scope>
    <source>
        <strain evidence="2">CGMCC 4.7201</strain>
    </source>
</reference>
<dbReference type="PANTHER" id="PTHR37809:SF1">
    <property type="entry name" value="RIBOSOMAL PROTEIN S12 METHYLTHIOTRANSFERASE ACCESSORY FACTOR YCAO"/>
    <property type="match status" value="1"/>
</dbReference>
<comment type="caution">
    <text evidence="2">The sequence shown here is derived from an EMBL/GenBank/DDBJ whole genome shotgun (WGS) entry which is preliminary data.</text>
</comment>
<dbReference type="Pfam" id="PF02624">
    <property type="entry name" value="YcaO"/>
    <property type="match status" value="1"/>
</dbReference>
<keyword evidence="3" id="KW-1185">Reference proteome</keyword>
<dbReference type="InterPro" id="IPR003776">
    <property type="entry name" value="YcaO-like_dom"/>
</dbReference>
<evidence type="ECO:0000313" key="2">
    <source>
        <dbReference type="EMBL" id="GGO89003.1"/>
    </source>
</evidence>
<evidence type="ECO:0000313" key="3">
    <source>
        <dbReference type="Proteomes" id="UP000641932"/>
    </source>
</evidence>
<dbReference type="Gene3D" id="3.30.1330.230">
    <property type="match status" value="1"/>
</dbReference>
<dbReference type="AlphaFoldDB" id="A0A918DXR4"/>
<gene>
    <name evidence="2" type="ORF">GCM10012280_31130</name>
</gene>
<dbReference type="InterPro" id="IPR022291">
    <property type="entry name" value="Bacteriocin_synth_cyclodeHase"/>
</dbReference>
<reference evidence="2" key="1">
    <citation type="journal article" date="2014" name="Int. J. Syst. Evol. Microbiol.">
        <title>Complete genome sequence of Corynebacterium casei LMG S-19264T (=DSM 44701T), isolated from a smear-ripened cheese.</title>
        <authorList>
            <consortium name="US DOE Joint Genome Institute (JGI-PGF)"/>
            <person name="Walter F."/>
            <person name="Albersmeier A."/>
            <person name="Kalinowski J."/>
            <person name="Ruckert C."/>
        </authorList>
    </citation>
    <scope>NUCLEOTIDE SEQUENCE</scope>
    <source>
        <strain evidence="2">CGMCC 4.7201</strain>
    </source>
</reference>
<dbReference type="GO" id="GO:0008641">
    <property type="term" value="F:ubiquitin-like modifier activating enzyme activity"/>
    <property type="evidence" value="ECO:0007669"/>
    <property type="project" value="InterPro"/>
</dbReference>
<dbReference type="NCBIfam" id="TIGR00702">
    <property type="entry name" value="YcaO-type kinase domain"/>
    <property type="match status" value="1"/>
</dbReference>
<dbReference type="InterPro" id="IPR035985">
    <property type="entry name" value="Ubiquitin-activating_enz"/>
</dbReference>
<dbReference type="InterPro" id="IPR027624">
    <property type="entry name" value="TOMM_cyclo_SagD"/>
</dbReference>
<proteinExistence type="predicted"/>
<dbReference type="Gene3D" id="3.30.40.250">
    <property type="match status" value="1"/>
</dbReference>
<organism evidence="2 3">
    <name type="scientific">Wenjunlia tyrosinilytica</name>
    <dbReference type="NCBI Taxonomy" id="1544741"/>
    <lineage>
        <taxon>Bacteria</taxon>
        <taxon>Bacillati</taxon>
        <taxon>Actinomycetota</taxon>
        <taxon>Actinomycetes</taxon>
        <taxon>Kitasatosporales</taxon>
        <taxon>Streptomycetaceae</taxon>
        <taxon>Wenjunlia</taxon>
    </lineage>
</organism>
<dbReference type="Gene3D" id="3.40.50.720">
    <property type="entry name" value="NAD(P)-binding Rossmann-like Domain"/>
    <property type="match status" value="1"/>
</dbReference>
<feature type="domain" description="YcaO" evidence="1">
    <location>
        <begin position="392"/>
        <end position="763"/>
    </location>
</feature>
<name>A0A918DXR4_9ACTN</name>
<dbReference type="PROSITE" id="PS51664">
    <property type="entry name" value="YCAO"/>
    <property type="match status" value="1"/>
</dbReference>
<accession>A0A918DXR4</accession>
<dbReference type="Gene3D" id="3.90.930.60">
    <property type="match status" value="1"/>
</dbReference>
<protein>
    <recommendedName>
        <fullName evidence="1">YcaO domain-containing protein</fullName>
    </recommendedName>
</protein>
<dbReference type="SUPFAM" id="SSF69572">
    <property type="entry name" value="Activating enzymes of the ubiquitin-like proteins"/>
    <property type="match status" value="1"/>
</dbReference>
<evidence type="ECO:0000259" key="1">
    <source>
        <dbReference type="PROSITE" id="PS51664"/>
    </source>
</evidence>
<dbReference type="EMBL" id="BMMS01000012">
    <property type="protein sequence ID" value="GGO89003.1"/>
    <property type="molecule type" value="Genomic_DNA"/>
</dbReference>
<dbReference type="NCBIfam" id="TIGR03882">
    <property type="entry name" value="cyclo_dehyd_2"/>
    <property type="match status" value="1"/>
</dbReference>
<sequence>MLLESQLLGFKRHLRAEVVPGEATYLFSERGVTAIQGRRLEEIAPLLDGTRDLSTLLSQAPEGGSPQQVGQMVDQLTRAGLVEWRDPEPEPDRESLAAEVYWGLAGLNTVAARSRVANGRINLVTMGAVDADSAAAVLSAGGISVLTGGDGGPSAEQADITVVLCDDYLADELAGIDAEHRASGRPWLLAKPEGAEVWIGPVFQPGGGCWHCLAHRLRGHRQAETHVQRSLGRTGPAPRPVGRIPALDGLGTRLAALEAVKWLAGYRYEVQQAVWVLDSLGLGGGLHRLQRRPQCSACGDPGLLASQVGRPFQVRSRPKVHCAGNDHRAATPEQVLAEYSHLVSPVTGVVKAIRRDPRGPAFLNCFRSGPNVAAGLEGLSGIRSGLRNENAGKGVTAVHAEVSALCEALERHSAYFHGDEPRVRESYRALGDVAVHPDTCQLYDERQFRDRERWNAVHGQGHWVREPFEEDTPIDWTPVWSLTEQRQRLLPTAMLYFNTPMDSGRRFVGADSNGNASGSSLEDATVHGFLELAERDAASLWWYNRTRQPAVDMDAFADPWIGQLRDVYAELGREMWVLDVTSDLGVPAMVALSRRVTGGPEDIMLGYGAHFDPVIALRRALSELNQLLPSVVEARPDGTGYGASDPTILRWWREATVANQPYLLPDEDSAPRAPWDYSYIPRVDLKDDIDAIVSLVRDNGMDMLVLDQTQPDIGLPVVKVVVPGLRHFRARFAPGRLHDVPVRLGRRPWPTKYEDLNPVPMFV</sequence>